<protein>
    <submittedName>
        <fullName evidence="1">Uncharacterized protein</fullName>
    </submittedName>
</protein>
<dbReference type="Proteomes" id="UP000472372">
    <property type="component" value="Chromosome 5"/>
</dbReference>
<name>A0A6S6W386_9PLEO</name>
<accession>A0A6S6W386</accession>
<reference evidence="1" key="1">
    <citation type="submission" date="2021-02" db="EMBL/GenBank/DDBJ databases">
        <authorList>
            <person name="Syme A R."/>
            <person name="Syme A R."/>
            <person name="Moolhuijzen P."/>
        </authorList>
    </citation>
    <scope>NUCLEOTIDE SEQUENCE</scope>
    <source>
        <strain evidence="1">W1-1</strain>
    </source>
</reference>
<proteinExistence type="predicted"/>
<dbReference type="EMBL" id="HG992981">
    <property type="protein sequence ID" value="CAE7176669.1"/>
    <property type="molecule type" value="Genomic_DNA"/>
</dbReference>
<organism evidence="1 2">
    <name type="scientific">Pyrenophora teres f. teres</name>
    <dbReference type="NCBI Taxonomy" id="97479"/>
    <lineage>
        <taxon>Eukaryota</taxon>
        <taxon>Fungi</taxon>
        <taxon>Dikarya</taxon>
        <taxon>Ascomycota</taxon>
        <taxon>Pezizomycotina</taxon>
        <taxon>Dothideomycetes</taxon>
        <taxon>Pleosporomycetidae</taxon>
        <taxon>Pleosporales</taxon>
        <taxon>Pleosporineae</taxon>
        <taxon>Pleosporaceae</taxon>
        <taxon>Pyrenophora</taxon>
    </lineage>
</organism>
<sequence>MRLASRRMHEATTKAFARTIEDFPTKCLPQSLQKLSSLVGLPFVGHRIKSLGFETARMYIDDDFGPLRETNPRRAPALKHRNQWLTEKYAAELLWVFIRTPGLKQLTVIPDQVVPVELPVGDDLAMGFLMDPFECLEQALQASDIHKQLLTLKVLSSRPRNGYRTLKILSKQIRSLFHSSSSSQTHDMESRKPSYMTVSAYGADVDYRDLYKTLVELGDGRSVAVAVDRLTIRGLSIHKATAWVRRPLPQNIHFGEIVFEYVFLCSENRTISLFARWRALPVFAVRADAIKLVNDGQERVLQQNDMFQEDDDEMAVDDFYEDDMEDELYDSEDEDDDLDLV</sequence>
<dbReference type="AlphaFoldDB" id="A0A6S6W386"/>
<gene>
    <name evidence="1" type="ORF">PTTW11_06032</name>
</gene>
<evidence type="ECO:0000313" key="1">
    <source>
        <dbReference type="EMBL" id="CAE7176669.1"/>
    </source>
</evidence>
<evidence type="ECO:0000313" key="2">
    <source>
        <dbReference type="Proteomes" id="UP000472372"/>
    </source>
</evidence>